<protein>
    <recommendedName>
        <fullName evidence="3">Outer membrane lipoprotein carrier protein LolA</fullName>
    </recommendedName>
</protein>
<name>A0A809RW15_9BACT</name>
<dbReference type="Proteomes" id="UP000662873">
    <property type="component" value="Chromosome"/>
</dbReference>
<dbReference type="PANTHER" id="PTHR37507">
    <property type="entry name" value="SPORULATION PROTEIN YDCC"/>
    <property type="match status" value="1"/>
</dbReference>
<dbReference type="InterPro" id="IPR029046">
    <property type="entry name" value="LolA/LolB/LppX"/>
</dbReference>
<reference evidence="1" key="1">
    <citation type="journal article" name="DNA Res.">
        <title>The physiological potential of anammox bacteria as revealed by their core genome structure.</title>
        <authorList>
            <person name="Okubo T."/>
            <person name="Toyoda A."/>
            <person name="Fukuhara K."/>
            <person name="Uchiyama I."/>
            <person name="Harigaya Y."/>
            <person name="Kuroiwa M."/>
            <person name="Suzuki T."/>
            <person name="Murakami Y."/>
            <person name="Suwa Y."/>
            <person name="Takami H."/>
        </authorList>
    </citation>
    <scope>NUCLEOTIDE SEQUENCE</scope>
    <source>
        <strain evidence="1">317325-2</strain>
    </source>
</reference>
<dbReference type="Gene3D" id="2.50.20.10">
    <property type="entry name" value="Lipoprotein localisation LolA/LolB/LppX"/>
    <property type="match status" value="1"/>
</dbReference>
<proteinExistence type="predicted"/>
<accession>A0A809RW15</accession>
<dbReference type="InterPro" id="IPR052944">
    <property type="entry name" value="Sporulation_related"/>
</dbReference>
<evidence type="ECO:0000313" key="2">
    <source>
        <dbReference type="Proteomes" id="UP000662873"/>
    </source>
</evidence>
<evidence type="ECO:0008006" key="3">
    <source>
        <dbReference type="Google" id="ProtNLM"/>
    </source>
</evidence>
<dbReference type="PANTHER" id="PTHR37507:SF2">
    <property type="entry name" value="SPORULATION PROTEIN YDCC"/>
    <property type="match status" value="1"/>
</dbReference>
<evidence type="ECO:0000313" key="1">
    <source>
        <dbReference type="EMBL" id="BBO24042.1"/>
    </source>
</evidence>
<dbReference type="KEGG" id="npy:NPRO_16370"/>
<organism evidence="1 2">
    <name type="scientific">Candidatus Nitrosymbiomonas proteolyticus</name>
    <dbReference type="NCBI Taxonomy" id="2608984"/>
    <lineage>
        <taxon>Bacteria</taxon>
        <taxon>Bacillati</taxon>
        <taxon>Armatimonadota</taxon>
        <taxon>Armatimonadota incertae sedis</taxon>
        <taxon>Candidatus Nitrosymbiomonas</taxon>
    </lineage>
</organism>
<sequence length="210" mass="22813">MNALSLTLLIALSPQTDSKAFAEEVVAKMNATLSKANALQGRAEVVSYGETEAFDFKFLKPNLARFQSKHLGVYQDGKSSYTMMLADKRYSVAPAPAAGLPPGASFNLGAMVGLEALVFPNDAKLTPTSAREERFAGKDCYAVQLKSEGNAQAKITLFVDRKNWLPAGWNYVLLDFSAKGQYKSLVLDPKLTPDQFSWRPPQGATRVGGE</sequence>
<dbReference type="EMBL" id="AP021858">
    <property type="protein sequence ID" value="BBO24042.1"/>
    <property type="molecule type" value="Genomic_DNA"/>
</dbReference>
<gene>
    <name evidence="1" type="ORF">NPRO_16370</name>
</gene>
<dbReference type="SUPFAM" id="SSF89392">
    <property type="entry name" value="Prokaryotic lipoproteins and lipoprotein localization factors"/>
    <property type="match status" value="1"/>
</dbReference>
<dbReference type="AlphaFoldDB" id="A0A809RW15"/>